<gene>
    <name evidence="1" type="ORF">AS031_18280</name>
</gene>
<dbReference type="EMBL" id="LNQM01000011">
    <property type="protein sequence ID" value="KSU70005.1"/>
    <property type="molecule type" value="Genomic_DNA"/>
</dbReference>
<reference evidence="1 2" key="1">
    <citation type="journal article" date="2014" name="Arch. Microbiol.">
        <title>Arthrobacter enclensis sp. nov., isolated from sediment sample.</title>
        <authorList>
            <person name="Dastager S.G."/>
            <person name="Liu Q."/>
            <person name="Tang S.K."/>
            <person name="Krishnamurthi S."/>
            <person name="Lee J.C."/>
            <person name="Li W.J."/>
        </authorList>
    </citation>
    <scope>NUCLEOTIDE SEQUENCE [LARGE SCALE GENOMIC DNA]</scope>
    <source>
        <strain evidence="1 2">NIO-1008</strain>
    </source>
</reference>
<sequence>MPVGLVLCGVEKHVLFVRVGTLDSGCRHNPETYALGSACVEITCVPQRSIGTMGVDRPYVGMAKTATGPDKYFIDLRPVRGDWAFVHGALLTVPLHIDS</sequence>
<dbReference type="AlphaFoldDB" id="A0A0V8I5D9"/>
<keyword evidence="2" id="KW-1185">Reference proteome</keyword>
<evidence type="ECO:0000313" key="2">
    <source>
        <dbReference type="Proteomes" id="UP000053199"/>
    </source>
</evidence>
<evidence type="ECO:0000313" key="1">
    <source>
        <dbReference type="EMBL" id="KSU70005.1"/>
    </source>
</evidence>
<comment type="caution">
    <text evidence="1">The sequence shown here is derived from an EMBL/GenBank/DDBJ whole genome shotgun (WGS) entry which is preliminary data.</text>
</comment>
<dbReference type="Proteomes" id="UP000053199">
    <property type="component" value="Unassembled WGS sequence"/>
</dbReference>
<protein>
    <submittedName>
        <fullName evidence="1">Uncharacterized protein</fullName>
    </submittedName>
</protein>
<accession>A0A0V8I5D9</accession>
<organism evidence="1 2">
    <name type="scientific">Pseudarthrobacter enclensis</name>
    <dbReference type="NCBI Taxonomy" id="993070"/>
    <lineage>
        <taxon>Bacteria</taxon>
        <taxon>Bacillati</taxon>
        <taxon>Actinomycetota</taxon>
        <taxon>Actinomycetes</taxon>
        <taxon>Micrococcales</taxon>
        <taxon>Micrococcaceae</taxon>
        <taxon>Pseudarthrobacter</taxon>
    </lineage>
</organism>
<name>A0A0V8I5D9_9MICC</name>
<proteinExistence type="predicted"/>